<dbReference type="Proteomes" id="UP001460270">
    <property type="component" value="Unassembled WGS sequence"/>
</dbReference>
<name>A0AAW0P7G3_9GOBI</name>
<evidence type="ECO:0000256" key="1">
    <source>
        <dbReference type="SAM" id="MobiDB-lite"/>
    </source>
</evidence>
<sequence length="234" mass="26247">MDEERMKNERRTNKERTKNKRRANEEQTNEEQTNVIMCRKNSRLKRDAEDNNEARRINNTTCCESVFQWKLFNSWSTHRDGKSTEVHSSSPVRAAPEQNISASVGENVSLSFAPGGCSLTSAWAIVKMKPEGGFNEVSICRSNFSQPGRFKAQCPIKGQNAILEILLVELSDSGKYCLEQKEKLYSCVHLAVQNISSEAKSDQTNYTASGEWGSVLSNLTLSNDSADICDSYES</sequence>
<keyword evidence="3" id="KW-1185">Reference proteome</keyword>
<dbReference type="InterPro" id="IPR013783">
    <property type="entry name" value="Ig-like_fold"/>
</dbReference>
<feature type="compositionally biased region" description="Basic and acidic residues" evidence="1">
    <location>
        <begin position="1"/>
        <end position="16"/>
    </location>
</feature>
<evidence type="ECO:0000313" key="2">
    <source>
        <dbReference type="EMBL" id="KAK7912630.1"/>
    </source>
</evidence>
<accession>A0AAW0P7G3</accession>
<gene>
    <name evidence="2" type="ORF">WMY93_012841</name>
</gene>
<dbReference type="EMBL" id="JBBPFD010000009">
    <property type="protein sequence ID" value="KAK7912630.1"/>
    <property type="molecule type" value="Genomic_DNA"/>
</dbReference>
<comment type="caution">
    <text evidence="2">The sequence shown here is derived from an EMBL/GenBank/DDBJ whole genome shotgun (WGS) entry which is preliminary data.</text>
</comment>
<protein>
    <submittedName>
        <fullName evidence="2">Uncharacterized protein</fullName>
    </submittedName>
</protein>
<evidence type="ECO:0000313" key="3">
    <source>
        <dbReference type="Proteomes" id="UP001460270"/>
    </source>
</evidence>
<reference evidence="3" key="1">
    <citation type="submission" date="2024-04" db="EMBL/GenBank/DDBJ databases">
        <title>Salinicola lusitanus LLJ914,a marine bacterium isolated from the Okinawa Trough.</title>
        <authorList>
            <person name="Li J."/>
        </authorList>
    </citation>
    <scope>NUCLEOTIDE SEQUENCE [LARGE SCALE GENOMIC DNA]</scope>
</reference>
<organism evidence="2 3">
    <name type="scientific">Mugilogobius chulae</name>
    <name type="common">yellowstripe goby</name>
    <dbReference type="NCBI Taxonomy" id="88201"/>
    <lineage>
        <taxon>Eukaryota</taxon>
        <taxon>Metazoa</taxon>
        <taxon>Chordata</taxon>
        <taxon>Craniata</taxon>
        <taxon>Vertebrata</taxon>
        <taxon>Euteleostomi</taxon>
        <taxon>Actinopterygii</taxon>
        <taxon>Neopterygii</taxon>
        <taxon>Teleostei</taxon>
        <taxon>Neoteleostei</taxon>
        <taxon>Acanthomorphata</taxon>
        <taxon>Gobiaria</taxon>
        <taxon>Gobiiformes</taxon>
        <taxon>Gobioidei</taxon>
        <taxon>Gobiidae</taxon>
        <taxon>Gobionellinae</taxon>
        <taxon>Mugilogobius</taxon>
    </lineage>
</organism>
<proteinExistence type="predicted"/>
<dbReference type="Gene3D" id="2.60.40.10">
    <property type="entry name" value="Immunoglobulins"/>
    <property type="match status" value="1"/>
</dbReference>
<dbReference type="AlphaFoldDB" id="A0AAW0P7G3"/>
<feature type="region of interest" description="Disordered" evidence="1">
    <location>
        <begin position="1"/>
        <end position="35"/>
    </location>
</feature>